<dbReference type="SUPFAM" id="SSF52540">
    <property type="entry name" value="P-loop containing nucleoside triphosphate hydrolases"/>
    <property type="match status" value="1"/>
</dbReference>
<name>A0A1M6MI26_9BACT</name>
<sequence>MDKKPNFFIVGTAKSGTTTLYYHLSKHKDVFFSKHKEPYFFSTKYVNLPHNGPEDNINDERRKKLSSINHYLKLFVNAKDQKILAEASTDYLYYSKTANDISKFNPNSKILIVLRNPIERAFSAYYHQVNKGRETLSFSDALKKEESRIENNFSFIWRYKQMGLYSKQIQHYLNVFPSENIKILLFDDIKNDVNKVIKEILNFLEIDTKLYVDKSVKQRVTGIHKNKTINYLFEKPNAVKRIFKSIIPLKIRSKLKNNISNWNIKKPEMSISDRKYLIDYFKNDIKLTENIIGRDLSSWINE</sequence>
<dbReference type="EMBL" id="FQZE01000033">
    <property type="protein sequence ID" value="SHJ83169.1"/>
    <property type="molecule type" value="Genomic_DNA"/>
</dbReference>
<evidence type="ECO:0000313" key="5">
    <source>
        <dbReference type="Proteomes" id="UP000184050"/>
    </source>
</evidence>
<keyword evidence="1 4" id="KW-0808">Transferase</keyword>
<dbReference type="InterPro" id="IPR027417">
    <property type="entry name" value="P-loop_NTPase"/>
</dbReference>
<dbReference type="InterPro" id="IPR037359">
    <property type="entry name" value="NST/OST"/>
</dbReference>
<dbReference type="STRING" id="1168035.SAMN05444280_13319"/>
<accession>A0A1M6MI26</accession>
<feature type="domain" description="Sulfotransferase" evidence="3">
    <location>
        <begin position="5"/>
        <end position="283"/>
    </location>
</feature>
<dbReference type="Proteomes" id="UP000184050">
    <property type="component" value="Unassembled WGS sequence"/>
</dbReference>
<organism evidence="4 5">
    <name type="scientific">Tangfeifania diversioriginum</name>
    <dbReference type="NCBI Taxonomy" id="1168035"/>
    <lineage>
        <taxon>Bacteria</taxon>
        <taxon>Pseudomonadati</taxon>
        <taxon>Bacteroidota</taxon>
        <taxon>Bacteroidia</taxon>
        <taxon>Marinilabiliales</taxon>
        <taxon>Prolixibacteraceae</taxon>
        <taxon>Tangfeifania</taxon>
    </lineage>
</organism>
<gene>
    <name evidence="4" type="ORF">SAMN05444280_13319</name>
</gene>
<protein>
    <submittedName>
        <fullName evidence="4">Sulfotransferase domain-containing protein</fullName>
    </submittedName>
</protein>
<evidence type="ECO:0000256" key="2">
    <source>
        <dbReference type="ARBA" id="ARBA00023180"/>
    </source>
</evidence>
<dbReference type="PANTHER" id="PTHR10605:SF56">
    <property type="entry name" value="BIFUNCTIONAL HEPARAN SULFATE N-DEACETYLASE_N-SULFOTRANSFERASE"/>
    <property type="match status" value="1"/>
</dbReference>
<dbReference type="AlphaFoldDB" id="A0A1M6MI26"/>
<evidence type="ECO:0000313" key="4">
    <source>
        <dbReference type="EMBL" id="SHJ83169.1"/>
    </source>
</evidence>
<dbReference type="RefSeq" id="WP_083578322.1">
    <property type="nucleotide sequence ID" value="NZ_FQZE01000033.1"/>
</dbReference>
<reference evidence="4 5" key="1">
    <citation type="submission" date="2016-11" db="EMBL/GenBank/DDBJ databases">
        <authorList>
            <person name="Jaros S."/>
            <person name="Januszkiewicz K."/>
            <person name="Wedrychowicz H."/>
        </authorList>
    </citation>
    <scope>NUCLEOTIDE SEQUENCE [LARGE SCALE GENOMIC DNA]</scope>
    <source>
        <strain evidence="4 5">DSM 27063</strain>
    </source>
</reference>
<keyword evidence="2" id="KW-0325">Glycoprotein</keyword>
<dbReference type="Gene3D" id="3.40.50.300">
    <property type="entry name" value="P-loop containing nucleotide triphosphate hydrolases"/>
    <property type="match status" value="1"/>
</dbReference>
<keyword evidence="5" id="KW-1185">Reference proteome</keyword>
<evidence type="ECO:0000256" key="1">
    <source>
        <dbReference type="ARBA" id="ARBA00022679"/>
    </source>
</evidence>
<dbReference type="PANTHER" id="PTHR10605">
    <property type="entry name" value="HEPARAN SULFATE SULFOTRANSFERASE"/>
    <property type="match status" value="1"/>
</dbReference>
<dbReference type="InterPro" id="IPR000863">
    <property type="entry name" value="Sulfotransferase_dom"/>
</dbReference>
<dbReference type="OrthoDB" id="981508at2"/>
<proteinExistence type="predicted"/>
<dbReference type="Pfam" id="PF00685">
    <property type="entry name" value="Sulfotransfer_1"/>
    <property type="match status" value="1"/>
</dbReference>
<evidence type="ECO:0000259" key="3">
    <source>
        <dbReference type="Pfam" id="PF00685"/>
    </source>
</evidence>
<dbReference type="GO" id="GO:0008146">
    <property type="term" value="F:sulfotransferase activity"/>
    <property type="evidence" value="ECO:0007669"/>
    <property type="project" value="InterPro"/>
</dbReference>